<reference evidence="2 3" key="1">
    <citation type="submission" date="2018-05" db="EMBL/GenBank/DDBJ databases">
        <title>Complete genome sequence of Flagellimonas aquimarina ECD12 isolated from seaweed Ecklonia cava.</title>
        <authorList>
            <person name="Choi S."/>
            <person name="Seong C."/>
        </authorList>
    </citation>
    <scope>NUCLEOTIDE SEQUENCE [LARGE SCALE GENOMIC DNA]</scope>
    <source>
        <strain evidence="2 3">ECD12</strain>
    </source>
</reference>
<feature type="domain" description="Flavodoxin" evidence="1">
    <location>
        <begin position="5"/>
        <end position="127"/>
    </location>
</feature>
<dbReference type="Pfam" id="PF12724">
    <property type="entry name" value="Flavodoxin_5"/>
    <property type="match status" value="1"/>
</dbReference>
<evidence type="ECO:0000259" key="1">
    <source>
        <dbReference type="Pfam" id="PF12724"/>
    </source>
</evidence>
<dbReference type="InterPro" id="IPR029039">
    <property type="entry name" value="Flavoprotein-like_sf"/>
</dbReference>
<organism evidence="2 3">
    <name type="scientific">Flagellimonas aquimarina</name>
    <dbReference type="NCBI Taxonomy" id="2201895"/>
    <lineage>
        <taxon>Bacteria</taxon>
        <taxon>Pseudomonadati</taxon>
        <taxon>Bacteroidota</taxon>
        <taxon>Flavobacteriia</taxon>
        <taxon>Flavobacteriales</taxon>
        <taxon>Flavobacteriaceae</taxon>
        <taxon>Flagellimonas</taxon>
    </lineage>
</organism>
<gene>
    <name evidence="2" type="ORF">DKG77_00315</name>
</gene>
<proteinExistence type="predicted"/>
<keyword evidence="3" id="KW-1185">Reference proteome</keyword>
<evidence type="ECO:0000313" key="3">
    <source>
        <dbReference type="Proteomes" id="UP000245762"/>
    </source>
</evidence>
<comment type="caution">
    <text evidence="2">The sequence shown here is derived from an EMBL/GenBank/DDBJ whole genome shotgun (WGS) entry which is preliminary data.</text>
</comment>
<dbReference type="OrthoDB" id="597684at2"/>
<evidence type="ECO:0000313" key="2">
    <source>
        <dbReference type="EMBL" id="PWL39320.1"/>
    </source>
</evidence>
<accession>A0A316LGW5</accession>
<sequence length="171" mass="19047">MNGAIFYSGTYGSTEQYANWVGEATGLPVFDIKDASANPSKYEFLILGSSILYFRLTIGKWARTNLGKLNGRSKILFSVSGAGASAKLNRWVAASLPIELLTQIEHVALRGRLDHSKLSWWLRQVLWVGSLFNPDPQASKEEREGFDYVDKASIEPIIKMIQQYQATLATT</sequence>
<dbReference type="RefSeq" id="WP_109659098.1">
    <property type="nucleotide sequence ID" value="NZ_QGEG01000001.1"/>
</dbReference>
<dbReference type="Proteomes" id="UP000245762">
    <property type="component" value="Unassembled WGS sequence"/>
</dbReference>
<protein>
    <recommendedName>
        <fullName evidence="1">Flavodoxin domain-containing protein</fullName>
    </recommendedName>
</protein>
<dbReference type="AlphaFoldDB" id="A0A316LGW5"/>
<name>A0A316LGW5_9FLAO</name>
<dbReference type="SUPFAM" id="SSF52218">
    <property type="entry name" value="Flavoproteins"/>
    <property type="match status" value="1"/>
</dbReference>
<dbReference type="InterPro" id="IPR026816">
    <property type="entry name" value="Flavodoxin_dom"/>
</dbReference>
<dbReference type="EMBL" id="QGEG01000001">
    <property type="protein sequence ID" value="PWL39320.1"/>
    <property type="molecule type" value="Genomic_DNA"/>
</dbReference>